<protein>
    <submittedName>
        <fullName evidence="2">Uncharacterized protein</fullName>
    </submittedName>
</protein>
<evidence type="ECO:0000256" key="1">
    <source>
        <dbReference type="SAM" id="Phobius"/>
    </source>
</evidence>
<accession>U3AAW7</accession>
<keyword evidence="1" id="KW-0472">Membrane</keyword>
<gene>
    <name evidence="2" type="ORF">VAZ01S_061_00060</name>
</gene>
<organism evidence="2 3">
    <name type="scientific">Vibrio azureus NBRC 104587</name>
    <dbReference type="NCBI Taxonomy" id="1219077"/>
    <lineage>
        <taxon>Bacteria</taxon>
        <taxon>Pseudomonadati</taxon>
        <taxon>Pseudomonadota</taxon>
        <taxon>Gammaproteobacteria</taxon>
        <taxon>Vibrionales</taxon>
        <taxon>Vibrionaceae</taxon>
        <taxon>Vibrio</taxon>
    </lineage>
</organism>
<comment type="caution">
    <text evidence="2">The sequence shown here is derived from an EMBL/GenBank/DDBJ whole genome shotgun (WGS) entry which is preliminary data.</text>
</comment>
<evidence type="ECO:0000313" key="2">
    <source>
        <dbReference type="EMBL" id="GAD77096.1"/>
    </source>
</evidence>
<dbReference type="AlphaFoldDB" id="U3AAW7"/>
<dbReference type="RefSeq" id="WP_021710839.1">
    <property type="nucleotide sequence ID" value="NZ_BAOB01000191.1"/>
</dbReference>
<reference evidence="2 3" key="1">
    <citation type="submission" date="2013-09" db="EMBL/GenBank/DDBJ databases">
        <title>Whole genome shotgun sequence of Vibrio azureus NBRC 104587.</title>
        <authorList>
            <person name="Isaki S."/>
            <person name="Hosoyama A."/>
            <person name="Numata M."/>
            <person name="Hashimoto M."/>
            <person name="Hosoyama Y."/>
            <person name="Tsuchikane K."/>
            <person name="Noguchi M."/>
            <person name="Hirakata S."/>
            <person name="Ichikawa N."/>
            <person name="Ohji S."/>
            <person name="Yamazoe A."/>
            <person name="Fujita N."/>
        </authorList>
    </citation>
    <scope>NUCLEOTIDE SEQUENCE [LARGE SCALE GENOMIC DNA]</scope>
    <source>
        <strain evidence="2 3">NBRC 104587</strain>
    </source>
</reference>
<dbReference type="EMBL" id="BATL01000061">
    <property type="protein sequence ID" value="GAD77096.1"/>
    <property type="molecule type" value="Genomic_DNA"/>
</dbReference>
<feature type="transmembrane region" description="Helical" evidence="1">
    <location>
        <begin position="76"/>
        <end position="101"/>
    </location>
</feature>
<sequence>MKLIKSILKYANIMGKKLSKGSKRREVFNAIFIGLPCGFVIGMPEVVMSPVDQFFESWGFDIHSHPETLPDYLDGAIYLFSSLMIWFLILILYLAICGWILDKLRQTFY</sequence>
<keyword evidence="1" id="KW-1133">Transmembrane helix</keyword>
<proteinExistence type="predicted"/>
<name>U3AAW7_9VIBR</name>
<feature type="transmembrane region" description="Helical" evidence="1">
    <location>
        <begin position="27"/>
        <end position="47"/>
    </location>
</feature>
<keyword evidence="3" id="KW-1185">Reference proteome</keyword>
<evidence type="ECO:0000313" key="3">
    <source>
        <dbReference type="Proteomes" id="UP000016567"/>
    </source>
</evidence>
<dbReference type="Proteomes" id="UP000016567">
    <property type="component" value="Unassembled WGS sequence"/>
</dbReference>
<keyword evidence="1" id="KW-0812">Transmembrane</keyword>